<feature type="transmembrane region" description="Helical" evidence="1">
    <location>
        <begin position="429"/>
        <end position="449"/>
    </location>
</feature>
<feature type="transmembrane region" description="Helical" evidence="1">
    <location>
        <begin position="461"/>
        <end position="483"/>
    </location>
</feature>
<dbReference type="GO" id="GO:0005886">
    <property type="term" value="C:plasma membrane"/>
    <property type="evidence" value="ECO:0007669"/>
    <property type="project" value="TreeGrafter"/>
</dbReference>
<dbReference type="Gene3D" id="3.30.2090.10">
    <property type="entry name" value="Multidrug efflux transporter AcrB TolC docking domain, DN and DC subdomains"/>
    <property type="match status" value="2"/>
</dbReference>
<dbReference type="RefSeq" id="WP_186771937.1">
    <property type="nucleotide sequence ID" value="NZ_JACOMF010000024.1"/>
</dbReference>
<feature type="transmembrane region" description="Helical" evidence="1">
    <location>
        <begin position="332"/>
        <end position="351"/>
    </location>
</feature>
<keyword evidence="1" id="KW-0472">Membrane</keyword>
<feature type="transmembrane region" description="Helical" evidence="1">
    <location>
        <begin position="845"/>
        <end position="863"/>
    </location>
</feature>
<dbReference type="SUPFAM" id="SSF82693">
    <property type="entry name" value="Multidrug efflux transporter AcrB pore domain, PN1, PN2, PC1 and PC2 subdomains"/>
    <property type="match status" value="3"/>
</dbReference>
<organism evidence="2 3">
    <name type="scientific">Siccirubricoccus deserti</name>
    <dbReference type="NCBI Taxonomy" id="2013562"/>
    <lineage>
        <taxon>Bacteria</taxon>
        <taxon>Pseudomonadati</taxon>
        <taxon>Pseudomonadota</taxon>
        <taxon>Alphaproteobacteria</taxon>
        <taxon>Acetobacterales</taxon>
        <taxon>Roseomonadaceae</taxon>
        <taxon>Siccirubricoccus</taxon>
    </lineage>
</organism>
<dbReference type="InterPro" id="IPR001036">
    <property type="entry name" value="Acrflvin-R"/>
</dbReference>
<dbReference type="PANTHER" id="PTHR32063">
    <property type="match status" value="1"/>
</dbReference>
<dbReference type="Pfam" id="PF00873">
    <property type="entry name" value="ACR_tran"/>
    <property type="match status" value="1"/>
</dbReference>
<protein>
    <submittedName>
        <fullName evidence="2">Efflux RND transporter permease subunit</fullName>
    </submittedName>
</protein>
<feature type="transmembrane region" description="Helical" evidence="1">
    <location>
        <begin position="942"/>
        <end position="963"/>
    </location>
</feature>
<reference evidence="2" key="1">
    <citation type="submission" date="2020-08" db="EMBL/GenBank/DDBJ databases">
        <authorList>
            <person name="Hu Y."/>
            <person name="Nguyen S.V."/>
            <person name="Li F."/>
            <person name="Fanning S."/>
        </authorList>
    </citation>
    <scope>NUCLEOTIDE SEQUENCE</scope>
    <source>
        <strain evidence="2">SYSU D8009</strain>
    </source>
</reference>
<proteinExistence type="predicted"/>
<feature type="transmembrane region" description="Helical" evidence="1">
    <location>
        <begin position="975"/>
        <end position="1001"/>
    </location>
</feature>
<dbReference type="EMBL" id="JACOMF010000024">
    <property type="protein sequence ID" value="MBC4017169.1"/>
    <property type="molecule type" value="Genomic_DNA"/>
</dbReference>
<dbReference type="AlphaFoldDB" id="A0A9X0UDZ3"/>
<dbReference type="GO" id="GO:0042910">
    <property type="term" value="F:xenobiotic transmembrane transporter activity"/>
    <property type="evidence" value="ECO:0007669"/>
    <property type="project" value="TreeGrafter"/>
</dbReference>
<dbReference type="Gene3D" id="3.30.70.1430">
    <property type="entry name" value="Multidrug efflux transporter AcrB pore domain"/>
    <property type="match status" value="2"/>
</dbReference>
<evidence type="ECO:0000313" key="3">
    <source>
        <dbReference type="Proteomes" id="UP000600101"/>
    </source>
</evidence>
<dbReference type="Gene3D" id="3.30.70.1440">
    <property type="entry name" value="Multidrug efflux transporter AcrB pore domain"/>
    <property type="match status" value="1"/>
</dbReference>
<dbReference type="SUPFAM" id="SSF82866">
    <property type="entry name" value="Multidrug efflux transporter AcrB transmembrane domain"/>
    <property type="match status" value="2"/>
</dbReference>
<evidence type="ECO:0000256" key="1">
    <source>
        <dbReference type="SAM" id="Phobius"/>
    </source>
</evidence>
<name>A0A9X0UDZ3_9PROT</name>
<dbReference type="Gene3D" id="1.20.1640.10">
    <property type="entry name" value="Multidrug efflux transporter AcrB transmembrane domain"/>
    <property type="match status" value="2"/>
</dbReference>
<feature type="transmembrane region" description="Helical" evidence="1">
    <location>
        <begin position="384"/>
        <end position="403"/>
    </location>
</feature>
<dbReference type="InterPro" id="IPR027463">
    <property type="entry name" value="AcrB_DN_DC_subdom"/>
</dbReference>
<evidence type="ECO:0000313" key="2">
    <source>
        <dbReference type="EMBL" id="MBC4017169.1"/>
    </source>
</evidence>
<keyword evidence="1" id="KW-1133">Transmembrane helix</keyword>
<dbReference type="PRINTS" id="PR00702">
    <property type="entry name" value="ACRIFLAVINRP"/>
</dbReference>
<feature type="transmembrane region" description="Helical" evidence="1">
    <location>
        <begin position="896"/>
        <end position="921"/>
    </location>
</feature>
<comment type="caution">
    <text evidence="2">The sequence shown here is derived from an EMBL/GenBank/DDBJ whole genome shotgun (WGS) entry which is preliminary data.</text>
</comment>
<gene>
    <name evidence="2" type="ORF">H7965_17800</name>
</gene>
<sequence length="1053" mass="112131">MRLRDECIRRPVLALVINLVLLLGGAYALAKLPVRYLPRFEVPVATISTILPGASPEMVERTITTPIERSVLKVDGIDLMTSASISGLSSIQLVFRGGVDAAAAAQEVRARVNEAQALLPLGTLAPVVQQISLDSQPTLYIAVRDENRSALEVTEIIEQQLRPLLSLVPGVSGLQVMGQRSYAMRVVLDRFRLGAYGLTVGDVIATLASQNVDLPGGEASVHGRRVTIIARTSLQHPREFSQLVVRDGHAAVRLEDVADVHISAQSVDTAVRLNGREALAVGLQRQAEANPVDISRAVLEVLPRLRAALPPGVELDVVYDDAAFIDASVHEVLTTVLVTVGLVIVVVVLFLGSLRSSLIALVAVPLSLGGGLAFLLVMGYSLNTFTLLAFVLVIGLVVDDAIVEVENAQRHVDAGMAPLPAAFRSSRELAFPVLAMTTTLAAVYAPIGLLPGMVGTLFREFGLTLAVTVIVSGFVAMTLSPMLCARVLRPQRGVALVLERGFAALGRGYRRVLTLAMRARWLVLVLTVALAVAGFSRMGHLPAEMAPVEDQGYALVLFSGPQDASNEYMQARAADIEQVLAEEVPERASVMAILGMPTREQGVFFMLLKPWQQRARSVVQIQSAIERRLVGIPGLRIGMIDPSPLGGGGQFPVQFMLKSIMDHRELAAAAKPLLEEMRRHPGLNSVATDLNLDTPTYAVEVNRDLAADLGVPLRVLADTLGKLFGDQEVNRFAWQGTLLPVILGLGIDRRIDPALLEQVQIRVGDGSVVPFGALVSVSREVSAASLPHVDNLRGLTITADLREGYSLSTVAAEIDAMAARLLPAMVSTDWNGQVRQVRTASASTGLVFVLAVAFIYLVLAAQFGSFIDPLIVLSVAPLSIAGAVTTLFFVGGSLNLYSAIGLITLIGLVTKHGILITDFANELRSEKPMLTKHEAVVDAAVIRLRPVLMTTAAMVLGALPLLLSSGPGSVSRRDIGCVIIGGLLFGTLLSLLVIPVVYSLLSRRRVPLPPIPSDFELAGAGDTLPPASGLDDGRVGHESGKVFRASQNADPAA</sequence>
<accession>A0A9X0UDZ3</accession>
<keyword evidence="3" id="KW-1185">Reference proteome</keyword>
<feature type="transmembrane region" description="Helical" evidence="1">
    <location>
        <begin position="358"/>
        <end position="378"/>
    </location>
</feature>
<dbReference type="SUPFAM" id="SSF82714">
    <property type="entry name" value="Multidrug efflux transporter AcrB TolC docking domain, DN and DC subdomains"/>
    <property type="match status" value="2"/>
</dbReference>
<keyword evidence="1" id="KW-0812">Transmembrane</keyword>
<dbReference type="Proteomes" id="UP000600101">
    <property type="component" value="Unassembled WGS sequence"/>
</dbReference>
<dbReference type="Gene3D" id="3.30.70.1320">
    <property type="entry name" value="Multidrug efflux transporter AcrB pore domain like"/>
    <property type="match status" value="1"/>
</dbReference>
<dbReference type="PANTHER" id="PTHR32063:SF23">
    <property type="entry name" value="HAE1 FAMILY EFFLLUX PUMP PERMEASE COMPONENT"/>
    <property type="match status" value="1"/>
</dbReference>